<dbReference type="Proteomes" id="UP000179243">
    <property type="component" value="Unassembled WGS sequence"/>
</dbReference>
<gene>
    <name evidence="1" type="ORF">A2519_06365</name>
</gene>
<dbReference type="GO" id="GO:0005975">
    <property type="term" value="P:carbohydrate metabolic process"/>
    <property type="evidence" value="ECO:0007669"/>
    <property type="project" value="InterPro"/>
</dbReference>
<protein>
    <recommendedName>
        <fullName evidence="3">NodB homology domain-containing protein</fullName>
    </recommendedName>
</protein>
<evidence type="ECO:0000313" key="2">
    <source>
        <dbReference type="Proteomes" id="UP000179243"/>
    </source>
</evidence>
<reference evidence="1 2" key="1">
    <citation type="journal article" date="2016" name="Nat. Commun.">
        <title>Thousands of microbial genomes shed light on interconnected biogeochemical processes in an aquifer system.</title>
        <authorList>
            <person name="Anantharaman K."/>
            <person name="Brown C.T."/>
            <person name="Hug L.A."/>
            <person name="Sharon I."/>
            <person name="Castelle C.J."/>
            <person name="Probst A.J."/>
            <person name="Thomas B.C."/>
            <person name="Singh A."/>
            <person name="Wilkins M.J."/>
            <person name="Karaoz U."/>
            <person name="Brodie E.L."/>
            <person name="Williams K.H."/>
            <person name="Hubbard S.S."/>
            <person name="Banfield J.F."/>
        </authorList>
    </citation>
    <scope>NUCLEOTIDE SEQUENCE [LARGE SCALE GENOMIC DNA]</scope>
</reference>
<dbReference type="SUPFAM" id="SSF88713">
    <property type="entry name" value="Glycoside hydrolase/deacetylase"/>
    <property type="match status" value="1"/>
</dbReference>
<dbReference type="Gene3D" id="3.20.20.370">
    <property type="entry name" value="Glycoside hydrolase/deacetylase"/>
    <property type="match status" value="1"/>
</dbReference>
<dbReference type="EMBL" id="MFYX01000099">
    <property type="protein sequence ID" value="OGK02967.1"/>
    <property type="molecule type" value="Genomic_DNA"/>
</dbReference>
<dbReference type="InterPro" id="IPR011330">
    <property type="entry name" value="Glyco_hydro/deAcase_b/a-brl"/>
</dbReference>
<organism evidence="1 2">
    <name type="scientific">Candidatus Raymondbacteria bacterium RIFOXYD12_FULL_49_13</name>
    <dbReference type="NCBI Taxonomy" id="1817890"/>
    <lineage>
        <taxon>Bacteria</taxon>
        <taxon>Raymondiibacteriota</taxon>
    </lineage>
</organism>
<accession>A0A1F7F8V7</accession>
<evidence type="ECO:0000313" key="1">
    <source>
        <dbReference type="EMBL" id="OGK02967.1"/>
    </source>
</evidence>
<name>A0A1F7F8V7_UNCRA</name>
<dbReference type="AlphaFoldDB" id="A0A1F7F8V7"/>
<proteinExistence type="predicted"/>
<evidence type="ECO:0008006" key="3">
    <source>
        <dbReference type="Google" id="ProtNLM"/>
    </source>
</evidence>
<sequence length="473" mass="52549">MGIQKLISLLLITACVLVAAVGDTEIKPWKNGAKASLTIGFDWNSYTTTAGNLIDTILTNRGFHAYWAIWSGLATTRDAWSEWQNLADHGHEINSINQMHLAPQNYCGTDSVETYYTDVREGILEIEQNIPGYKVLTAIHPNTYGSKESRSILDSLGVIATDHSRTNASFPDCHPCQRGYNGFSYEMALTPDTTINPNPFFCIHRGGADNWTLETYQEKITTNAIEKGGFWHAYWHGVSDNNAGLPTEALFIQELDWLKSQVDSNNLWVDTFRDIILYMKERVYGNLETSVSNDTIAITITDTLIDSLYDAPLTIETEVPTGWLGQTVYASQNNVVKEVTPYDTNGAIIVMAEIIPDLGPLYISLSPVTSATESFRINSGSVQLKISPNPANPSAQINCFVPGYYSHYGKLPELLIMDSRGRIIKEFKIGKYFRNSFTWDGRSGNGKPAASGLYTVILSTGNVRLTKRLVLLK</sequence>
<comment type="caution">
    <text evidence="1">The sequence shown here is derived from an EMBL/GenBank/DDBJ whole genome shotgun (WGS) entry which is preliminary data.</text>
</comment>
<dbReference type="Gene3D" id="2.60.40.4070">
    <property type="match status" value="1"/>
</dbReference>